<accession>A0A6P2LC41</accession>
<name>A0A6P2LC41_BURL3</name>
<dbReference type="Pfam" id="PF24832">
    <property type="entry name" value="DUF7716"/>
    <property type="match status" value="1"/>
</dbReference>
<proteinExistence type="predicted"/>
<dbReference type="Proteomes" id="UP000494218">
    <property type="component" value="Unassembled WGS sequence"/>
</dbReference>
<dbReference type="EMBL" id="CABVPW010000013">
    <property type="protein sequence ID" value="VWB64855.1"/>
    <property type="molecule type" value="Genomic_DNA"/>
</dbReference>
<dbReference type="InterPro" id="IPR056133">
    <property type="entry name" value="DUF7716"/>
</dbReference>
<evidence type="ECO:0000259" key="1">
    <source>
        <dbReference type="Pfam" id="PF24832"/>
    </source>
</evidence>
<reference evidence="2 3" key="1">
    <citation type="submission" date="2019-09" db="EMBL/GenBank/DDBJ databases">
        <authorList>
            <person name="Depoorter E."/>
        </authorList>
    </citation>
    <scope>NUCLEOTIDE SEQUENCE [LARGE SCALE GENOMIC DNA]</scope>
    <source>
        <strain evidence="2">LMG 23254</strain>
    </source>
</reference>
<feature type="domain" description="DUF7716" evidence="1">
    <location>
        <begin position="37"/>
        <end position="132"/>
    </location>
</feature>
<organism evidence="2 3">
    <name type="scientific">Burkholderia lata (strain ATCC 17760 / DSM 23089 / LMG 22485 / NCIMB 9086 / R18194 / 383)</name>
    <dbReference type="NCBI Taxonomy" id="482957"/>
    <lineage>
        <taxon>Bacteria</taxon>
        <taxon>Pseudomonadati</taxon>
        <taxon>Pseudomonadota</taxon>
        <taxon>Betaproteobacteria</taxon>
        <taxon>Burkholderiales</taxon>
        <taxon>Burkholderiaceae</taxon>
        <taxon>Burkholderia</taxon>
        <taxon>Burkholderia cepacia complex</taxon>
    </lineage>
</organism>
<sequence>MRNWHNLGPPRGSRGWSTAINPDITALPMSTDAATEVSLKHILERPGDFSGWLYLPPMPWTPDTEGVFSNDTGDGNVTVPAIARQSGWQITLASATIEDIVINAHDQIDEPSIHQLFDAFVFYIENDEFILF</sequence>
<evidence type="ECO:0000313" key="2">
    <source>
        <dbReference type="EMBL" id="VWB64855.1"/>
    </source>
</evidence>
<evidence type="ECO:0000313" key="3">
    <source>
        <dbReference type="Proteomes" id="UP000494218"/>
    </source>
</evidence>
<protein>
    <recommendedName>
        <fullName evidence="1">DUF7716 domain-containing protein</fullName>
    </recommendedName>
</protein>
<gene>
    <name evidence="2" type="ORF">BLA23254_03013</name>
</gene>
<dbReference type="AlphaFoldDB" id="A0A6P2LC41"/>